<protein>
    <recommendedName>
        <fullName evidence="3 9">4-diphosphocytidyl-2-C-methyl-D-erythritol kinase</fullName>
        <shortName evidence="9">CMK</shortName>
        <ecNumber evidence="2 9">2.7.1.148</ecNumber>
    </recommendedName>
    <alternativeName>
        <fullName evidence="8 9">4-(cytidine-5'-diphospho)-2-C-methyl-D-erythritol kinase</fullName>
    </alternativeName>
</protein>
<dbReference type="EC" id="2.7.1.148" evidence="2 9"/>
<dbReference type="Gene3D" id="3.30.70.890">
    <property type="entry name" value="GHMP kinase, C-terminal domain"/>
    <property type="match status" value="1"/>
</dbReference>
<feature type="domain" description="GHMP kinase N-terminal" evidence="10">
    <location>
        <begin position="65"/>
        <end position="143"/>
    </location>
</feature>
<dbReference type="InterPro" id="IPR020568">
    <property type="entry name" value="Ribosomal_Su5_D2-typ_SF"/>
</dbReference>
<keyword evidence="4 9" id="KW-0808">Transferase</keyword>
<dbReference type="GO" id="GO:0019288">
    <property type="term" value="P:isopentenyl diphosphate biosynthetic process, methylerythritol 4-phosphate pathway"/>
    <property type="evidence" value="ECO:0007669"/>
    <property type="project" value="UniProtKB-UniRule"/>
</dbReference>
<feature type="active site" evidence="9">
    <location>
        <position position="10"/>
    </location>
</feature>
<dbReference type="HAMAP" id="MF_00061">
    <property type="entry name" value="IspE"/>
    <property type="match status" value="1"/>
</dbReference>
<gene>
    <name evidence="9" type="primary">ispE</name>
    <name evidence="12" type="ordered locus">Mahau_2082</name>
</gene>
<dbReference type="GO" id="GO:0016114">
    <property type="term" value="P:terpenoid biosynthetic process"/>
    <property type="evidence" value="ECO:0007669"/>
    <property type="project" value="UniProtKB-UniRule"/>
</dbReference>
<dbReference type="RefSeq" id="WP_013781682.1">
    <property type="nucleotide sequence ID" value="NC_015520.1"/>
</dbReference>
<dbReference type="OrthoDB" id="9809438at2"/>
<name>F4A2I8_MAHA5</name>
<dbReference type="Gene3D" id="3.30.230.10">
    <property type="match status" value="1"/>
</dbReference>
<feature type="binding site" evidence="9">
    <location>
        <begin position="93"/>
        <end position="103"/>
    </location>
    <ligand>
        <name>ATP</name>
        <dbReference type="ChEBI" id="CHEBI:30616"/>
    </ligand>
</feature>
<dbReference type="Pfam" id="PF08544">
    <property type="entry name" value="GHMP_kinases_C"/>
    <property type="match status" value="1"/>
</dbReference>
<keyword evidence="7 9" id="KW-0067">ATP-binding</keyword>
<dbReference type="PANTHER" id="PTHR43527">
    <property type="entry name" value="4-DIPHOSPHOCYTIDYL-2-C-METHYL-D-ERYTHRITOL KINASE, CHLOROPLASTIC"/>
    <property type="match status" value="1"/>
</dbReference>
<evidence type="ECO:0000256" key="8">
    <source>
        <dbReference type="ARBA" id="ARBA00032554"/>
    </source>
</evidence>
<dbReference type="InterPro" id="IPR036554">
    <property type="entry name" value="GHMP_kinase_C_sf"/>
</dbReference>
<evidence type="ECO:0000256" key="6">
    <source>
        <dbReference type="ARBA" id="ARBA00022777"/>
    </source>
</evidence>
<dbReference type="HOGENOM" id="CLU_053057_1_1_9"/>
<dbReference type="UniPathway" id="UPA00056">
    <property type="reaction ID" value="UER00094"/>
</dbReference>
<dbReference type="KEGG" id="mas:Mahau_2082"/>
<evidence type="ECO:0000256" key="1">
    <source>
        <dbReference type="ARBA" id="ARBA00009684"/>
    </source>
</evidence>
<evidence type="ECO:0000259" key="11">
    <source>
        <dbReference type="Pfam" id="PF08544"/>
    </source>
</evidence>
<dbReference type="SUPFAM" id="SSF54211">
    <property type="entry name" value="Ribosomal protein S5 domain 2-like"/>
    <property type="match status" value="1"/>
</dbReference>
<reference evidence="12 13" key="2">
    <citation type="journal article" date="2011" name="Stand. Genomic Sci.">
        <title>Complete genome sequence of Mahella australiensis type strain (50-1 BON).</title>
        <authorList>
            <person name="Sikorski J."/>
            <person name="Teshima H."/>
            <person name="Nolan M."/>
            <person name="Lucas S."/>
            <person name="Hammon N."/>
            <person name="Deshpande S."/>
            <person name="Cheng J.F."/>
            <person name="Pitluck S."/>
            <person name="Liolios K."/>
            <person name="Pagani I."/>
            <person name="Ivanova N."/>
            <person name="Huntemann M."/>
            <person name="Mavromatis K."/>
            <person name="Ovchinikova G."/>
            <person name="Pati A."/>
            <person name="Tapia R."/>
            <person name="Han C."/>
            <person name="Goodwin L."/>
            <person name="Chen A."/>
            <person name="Palaniappan K."/>
            <person name="Land M."/>
            <person name="Hauser L."/>
            <person name="Ngatchou-Djao O.D."/>
            <person name="Rohde M."/>
            <person name="Pukall R."/>
            <person name="Spring S."/>
            <person name="Abt B."/>
            <person name="Goker M."/>
            <person name="Detter J.C."/>
            <person name="Woyke T."/>
            <person name="Bristow J."/>
            <person name="Markowitz V."/>
            <person name="Hugenholtz P."/>
            <person name="Eisen J.A."/>
            <person name="Kyrpides N.C."/>
            <person name="Klenk H.P."/>
            <person name="Lapidus A."/>
        </authorList>
    </citation>
    <scope>NUCLEOTIDE SEQUENCE [LARGE SCALE GENOMIC DNA]</scope>
    <source>
        <strain evidence="13">DSM 15567 / CIP 107919 / 50-1 BON</strain>
    </source>
</reference>
<evidence type="ECO:0000313" key="12">
    <source>
        <dbReference type="EMBL" id="AEE97254.1"/>
    </source>
</evidence>
<dbReference type="GO" id="GO:0005524">
    <property type="term" value="F:ATP binding"/>
    <property type="evidence" value="ECO:0007669"/>
    <property type="project" value="UniProtKB-UniRule"/>
</dbReference>
<evidence type="ECO:0000256" key="9">
    <source>
        <dbReference type="HAMAP-Rule" id="MF_00061"/>
    </source>
</evidence>
<dbReference type="NCBIfam" id="NF011202">
    <property type="entry name" value="PRK14608.1"/>
    <property type="match status" value="1"/>
</dbReference>
<evidence type="ECO:0000256" key="3">
    <source>
        <dbReference type="ARBA" id="ARBA00017473"/>
    </source>
</evidence>
<keyword evidence="5 9" id="KW-0547">Nucleotide-binding</keyword>
<dbReference type="InterPro" id="IPR004424">
    <property type="entry name" value="IspE"/>
</dbReference>
<comment type="catalytic activity">
    <reaction evidence="9">
        <text>4-CDP-2-C-methyl-D-erythritol + ATP = 4-CDP-2-C-methyl-D-erythritol 2-phosphate + ADP + H(+)</text>
        <dbReference type="Rhea" id="RHEA:18437"/>
        <dbReference type="ChEBI" id="CHEBI:15378"/>
        <dbReference type="ChEBI" id="CHEBI:30616"/>
        <dbReference type="ChEBI" id="CHEBI:57823"/>
        <dbReference type="ChEBI" id="CHEBI:57919"/>
        <dbReference type="ChEBI" id="CHEBI:456216"/>
        <dbReference type="EC" id="2.7.1.148"/>
    </reaction>
</comment>
<dbReference type="GO" id="GO:0050515">
    <property type="term" value="F:4-(cytidine 5'-diphospho)-2-C-methyl-D-erythritol kinase activity"/>
    <property type="evidence" value="ECO:0007669"/>
    <property type="project" value="UniProtKB-UniRule"/>
</dbReference>
<evidence type="ECO:0000256" key="7">
    <source>
        <dbReference type="ARBA" id="ARBA00022840"/>
    </source>
</evidence>
<dbReference type="PANTHER" id="PTHR43527:SF2">
    <property type="entry name" value="4-DIPHOSPHOCYTIDYL-2-C-METHYL-D-ERYTHRITOL KINASE, CHLOROPLASTIC"/>
    <property type="match status" value="1"/>
</dbReference>
<keyword evidence="9" id="KW-0414">Isoprene biosynthesis</keyword>
<dbReference type="EMBL" id="CP002360">
    <property type="protein sequence ID" value="AEE97254.1"/>
    <property type="molecule type" value="Genomic_DNA"/>
</dbReference>
<evidence type="ECO:0000256" key="5">
    <source>
        <dbReference type="ARBA" id="ARBA00022741"/>
    </source>
</evidence>
<evidence type="ECO:0000259" key="10">
    <source>
        <dbReference type="Pfam" id="PF00288"/>
    </source>
</evidence>
<proteinExistence type="inferred from homology"/>
<keyword evidence="13" id="KW-1185">Reference proteome</keyword>
<dbReference type="STRING" id="697281.Mahau_2082"/>
<dbReference type="AlphaFoldDB" id="F4A2I8"/>
<feature type="domain" description="GHMP kinase C-terminal" evidence="11">
    <location>
        <begin position="198"/>
        <end position="270"/>
    </location>
</feature>
<comment type="similarity">
    <text evidence="1 9">Belongs to the GHMP kinase family. IspE subfamily.</text>
</comment>
<dbReference type="NCBIfam" id="TIGR00154">
    <property type="entry name" value="ispE"/>
    <property type="match status" value="1"/>
</dbReference>
<organism evidence="12 13">
    <name type="scientific">Mahella australiensis (strain DSM 15567 / CIP 107919 / 50-1 BON)</name>
    <dbReference type="NCBI Taxonomy" id="697281"/>
    <lineage>
        <taxon>Bacteria</taxon>
        <taxon>Bacillati</taxon>
        <taxon>Bacillota</taxon>
        <taxon>Clostridia</taxon>
        <taxon>Thermoanaerobacterales</taxon>
        <taxon>Thermoanaerobacterales Family IV. Incertae Sedis</taxon>
        <taxon>Mahella</taxon>
    </lineage>
</organism>
<evidence type="ECO:0000313" key="13">
    <source>
        <dbReference type="Proteomes" id="UP000008457"/>
    </source>
</evidence>
<accession>F4A2I8</accession>
<dbReference type="InterPro" id="IPR014721">
    <property type="entry name" value="Ribsml_uS5_D2-typ_fold_subgr"/>
</dbReference>
<dbReference type="PIRSF" id="PIRSF010376">
    <property type="entry name" value="IspE"/>
    <property type="match status" value="1"/>
</dbReference>
<evidence type="ECO:0000256" key="4">
    <source>
        <dbReference type="ARBA" id="ARBA00022679"/>
    </source>
</evidence>
<evidence type="ECO:0000256" key="2">
    <source>
        <dbReference type="ARBA" id="ARBA00012052"/>
    </source>
</evidence>
<dbReference type="Pfam" id="PF00288">
    <property type="entry name" value="GHMP_kinases_N"/>
    <property type="match status" value="1"/>
</dbReference>
<keyword evidence="6 9" id="KW-0418">Kinase</keyword>
<comment type="pathway">
    <text evidence="9">Isoprenoid biosynthesis; isopentenyl diphosphate biosynthesis via DXP pathway; isopentenyl diphosphate from 1-deoxy-D-xylulose 5-phosphate: step 3/6.</text>
</comment>
<dbReference type="eggNOG" id="COG1947">
    <property type="taxonomic scope" value="Bacteria"/>
</dbReference>
<feature type="active site" evidence="9">
    <location>
        <position position="135"/>
    </location>
</feature>
<dbReference type="InterPro" id="IPR006204">
    <property type="entry name" value="GHMP_kinase_N_dom"/>
</dbReference>
<comment type="function">
    <text evidence="9">Catalyzes the phosphorylation of the position 2 hydroxy group of 4-diphosphocytidyl-2C-methyl-D-erythritol.</text>
</comment>
<dbReference type="Proteomes" id="UP000008457">
    <property type="component" value="Chromosome"/>
</dbReference>
<sequence>MIIIEKANAKINLFLDIIGRRQDGYHLLKMIMHSIPLYDTIEIDEADNGIILEGSSNCLPWDNTNLAYKAAEAFCRYFNVSYGARIYIDKRIPVAAGLAGGSSDAAAVLRGLNKLWGIKATVQELRDIALTLGADVPYCVEGGTVLAEGIGENLIPLKALPQGYLVLITPPIAISTSAAYKEWDGMDIKPHAAIEPILEAIERKDLRLISKCMFNTLEIVALKHYPIIDEIKNIMFQCGCLGTCMSGSGPSVFGIFDSRVSAVTAVDRLKTIVSGSEVFLLQLVGEREEIC</sequence>
<dbReference type="SUPFAM" id="SSF55060">
    <property type="entry name" value="GHMP Kinase, C-terminal domain"/>
    <property type="match status" value="1"/>
</dbReference>
<dbReference type="InterPro" id="IPR013750">
    <property type="entry name" value="GHMP_kinase_C_dom"/>
</dbReference>
<reference evidence="13" key="1">
    <citation type="submission" date="2010-11" db="EMBL/GenBank/DDBJ databases">
        <title>The complete genome of Mahella australiensis DSM 15567.</title>
        <authorList>
            <consortium name="US DOE Joint Genome Institute (JGI-PGF)"/>
            <person name="Lucas S."/>
            <person name="Copeland A."/>
            <person name="Lapidus A."/>
            <person name="Bruce D."/>
            <person name="Goodwin L."/>
            <person name="Pitluck S."/>
            <person name="Kyrpides N."/>
            <person name="Mavromatis K."/>
            <person name="Pagani I."/>
            <person name="Ivanova N."/>
            <person name="Teshima H."/>
            <person name="Brettin T."/>
            <person name="Detter J.C."/>
            <person name="Han C."/>
            <person name="Tapia R."/>
            <person name="Land M."/>
            <person name="Hauser L."/>
            <person name="Markowitz V."/>
            <person name="Cheng J.-F."/>
            <person name="Hugenholtz P."/>
            <person name="Woyke T."/>
            <person name="Wu D."/>
            <person name="Spring S."/>
            <person name="Pukall R."/>
            <person name="Steenblock K."/>
            <person name="Schneider S."/>
            <person name="Klenk H.-P."/>
            <person name="Eisen J.A."/>
        </authorList>
    </citation>
    <scope>NUCLEOTIDE SEQUENCE [LARGE SCALE GENOMIC DNA]</scope>
    <source>
        <strain evidence="13">DSM 15567 / CIP 107919 / 50-1 BON</strain>
    </source>
</reference>